<dbReference type="EMBL" id="CAUYUJ010004427">
    <property type="protein sequence ID" value="CAK0809492.1"/>
    <property type="molecule type" value="Genomic_DNA"/>
</dbReference>
<evidence type="ECO:0008006" key="4">
    <source>
        <dbReference type="Google" id="ProtNLM"/>
    </source>
</evidence>
<feature type="compositionally biased region" description="Basic and acidic residues" evidence="1">
    <location>
        <begin position="114"/>
        <end position="127"/>
    </location>
</feature>
<dbReference type="Proteomes" id="UP001189429">
    <property type="component" value="Unassembled WGS sequence"/>
</dbReference>
<reference evidence="2" key="1">
    <citation type="submission" date="2023-10" db="EMBL/GenBank/DDBJ databases">
        <authorList>
            <person name="Chen Y."/>
            <person name="Shah S."/>
            <person name="Dougan E. K."/>
            <person name="Thang M."/>
            <person name="Chan C."/>
        </authorList>
    </citation>
    <scope>NUCLEOTIDE SEQUENCE [LARGE SCALE GENOMIC DNA]</scope>
</reference>
<sequence length="254" mass="27271">ATRQGQRRVWYSEPADEEGVALVPSGQAVWSEPHEAFYYWDTATDEVHWEPPAPPPPPLRPRRSGPLARGAAAAGGAAAVAPAAARRRAADSNPVVDERADRREGGGGTLGSRARGEPETVEVDHGAGADGGQKLSYGCVVVAVARELGLPEAEVRDLGISTVDEWRANFGPQVHGRSPPAQEWARVSSRALALEGAKREAAHKAEKARESRSLSQITYENETKDLEKARRAANHVDMLMPLRHRQAAAAPARP</sequence>
<proteinExistence type="predicted"/>
<feature type="compositionally biased region" description="Low complexity" evidence="1">
    <location>
        <begin position="64"/>
        <end position="84"/>
    </location>
</feature>
<evidence type="ECO:0000313" key="3">
    <source>
        <dbReference type="Proteomes" id="UP001189429"/>
    </source>
</evidence>
<accession>A0ABN9QUV0</accession>
<evidence type="ECO:0000313" key="2">
    <source>
        <dbReference type="EMBL" id="CAK0809492.1"/>
    </source>
</evidence>
<feature type="region of interest" description="Disordered" evidence="1">
    <location>
        <begin position="46"/>
        <end position="130"/>
    </location>
</feature>
<feature type="non-terminal residue" evidence="2">
    <location>
        <position position="1"/>
    </location>
</feature>
<name>A0ABN9QUV0_9DINO</name>
<feature type="non-terminal residue" evidence="2">
    <location>
        <position position="254"/>
    </location>
</feature>
<keyword evidence="3" id="KW-1185">Reference proteome</keyword>
<dbReference type="Gene3D" id="2.20.70.10">
    <property type="match status" value="1"/>
</dbReference>
<protein>
    <recommendedName>
        <fullName evidence="4">WW domain-containing protein</fullName>
    </recommendedName>
</protein>
<organism evidence="2 3">
    <name type="scientific">Prorocentrum cordatum</name>
    <dbReference type="NCBI Taxonomy" id="2364126"/>
    <lineage>
        <taxon>Eukaryota</taxon>
        <taxon>Sar</taxon>
        <taxon>Alveolata</taxon>
        <taxon>Dinophyceae</taxon>
        <taxon>Prorocentrales</taxon>
        <taxon>Prorocentraceae</taxon>
        <taxon>Prorocentrum</taxon>
    </lineage>
</organism>
<feature type="compositionally biased region" description="Basic and acidic residues" evidence="1">
    <location>
        <begin position="96"/>
        <end position="105"/>
    </location>
</feature>
<evidence type="ECO:0000256" key="1">
    <source>
        <dbReference type="SAM" id="MobiDB-lite"/>
    </source>
</evidence>
<comment type="caution">
    <text evidence="2">The sequence shown here is derived from an EMBL/GenBank/DDBJ whole genome shotgun (WGS) entry which is preliminary data.</text>
</comment>
<gene>
    <name evidence="2" type="ORF">PCOR1329_LOCUS14735</name>
</gene>